<feature type="compositionally biased region" description="Polar residues" evidence="1">
    <location>
        <begin position="156"/>
        <end position="177"/>
    </location>
</feature>
<dbReference type="RefSeq" id="NP_001143671.1">
    <property type="nucleotide sequence ID" value="NM_001150199.2"/>
</dbReference>
<dbReference type="KEGG" id="zma:100276394"/>
<dbReference type="EMBL" id="EU961810">
    <property type="protein sequence ID" value="ACG33928.1"/>
    <property type="molecule type" value="mRNA"/>
</dbReference>
<feature type="compositionally biased region" description="Basic and acidic residues" evidence="1">
    <location>
        <begin position="316"/>
        <end position="336"/>
    </location>
</feature>
<dbReference type="ExpressionAtlas" id="B6T9Z5">
    <property type="expression patterns" value="baseline and differential"/>
</dbReference>
<evidence type="ECO:0000256" key="1">
    <source>
        <dbReference type="SAM" id="MobiDB-lite"/>
    </source>
</evidence>
<dbReference type="GO" id="GO:0007142">
    <property type="term" value="P:male meiosis II"/>
    <property type="evidence" value="ECO:0007669"/>
    <property type="project" value="InterPro"/>
</dbReference>
<feature type="region of interest" description="Disordered" evidence="1">
    <location>
        <begin position="267"/>
        <end position="336"/>
    </location>
</feature>
<feature type="region of interest" description="Disordered" evidence="1">
    <location>
        <begin position="17"/>
        <end position="84"/>
    </location>
</feature>
<accession>B6T9Z5</accession>
<dbReference type="AlphaFoldDB" id="B6T9Z5"/>
<dbReference type="InterPro" id="IPR039300">
    <property type="entry name" value="JASON"/>
</dbReference>
<feature type="compositionally biased region" description="Low complexity" evidence="1">
    <location>
        <begin position="32"/>
        <end position="43"/>
    </location>
</feature>
<dbReference type="PANTHER" id="PTHR33318">
    <property type="entry name" value="ASPARTYL/GLUTAMYL-TRNA(ASN/GLN) AMIDOTRANSFERASE SUBUNIT"/>
    <property type="match status" value="1"/>
</dbReference>
<evidence type="ECO:0000313" key="2">
    <source>
        <dbReference type="EMBL" id="ACG33928.1"/>
    </source>
</evidence>
<protein>
    <recommendedName>
        <fullName evidence="3">Protein JASON</fullName>
    </recommendedName>
</protein>
<proteinExistence type="evidence at transcript level"/>
<feature type="region of interest" description="Disordered" evidence="1">
    <location>
        <begin position="151"/>
        <end position="177"/>
    </location>
</feature>
<sequence>MMGCLFACFRASGGDGEVKGTGGQLAHPSQPPVTTTTTSHQVQDGAGRRAMPPSRNALSAVFQREDEGSRTAQVASSWADESGERKEMDQELVHQAIIQRSCGALLQTTNNIQGALIKYADSVHQKETHSGCLPVVSDDLHFMEAPKVEKCETPSRSHQSFTVPDATSSSKTNDELQTSATSLANNVKDSMNENNMEALVQDEEQHQALDLEECGVSKEESFHPEKTEEPKCAKNHHVVSMEISISDECSLFQSSEGSVPSSYKIRESMNTTSVEKSPKTEATIHATRKKLPKSDNSELELPSLAQWLKPPNPKKTFRDEAMAGDRSHSGKSSDEDRPIIGMVAAHWKDKVPLPANFTSKLRDGNGIPNSTNKYKEDQKVSWHATPFEERLEKALSEEKLLSERSCSSGKTSQFLGVEGEESDMAESNRLYTTAYACQFSSASHEPQKLSV</sequence>
<dbReference type="GeneID" id="100276394"/>
<dbReference type="OrthoDB" id="1932581at2759"/>
<name>B6T9Z5_MAIZE</name>
<evidence type="ECO:0008006" key="3">
    <source>
        <dbReference type="Google" id="ProtNLM"/>
    </source>
</evidence>
<reference evidence="2" key="1">
    <citation type="journal article" date="2009" name="Plant Mol. Biol.">
        <title>Insights into corn genes derived from large-scale cDNA sequencing.</title>
        <authorList>
            <person name="Alexandrov N.N."/>
            <person name="Brover V.V."/>
            <person name="Freidin S."/>
            <person name="Troukhan M.E."/>
            <person name="Tatarinova T.V."/>
            <person name="Zhang H."/>
            <person name="Swaller T.J."/>
            <person name="Lu Y.P."/>
            <person name="Bouck J."/>
            <person name="Flavell R.B."/>
            <person name="Feldmann K.A."/>
        </authorList>
    </citation>
    <scope>NUCLEOTIDE SEQUENCE</scope>
</reference>
<dbReference type="PANTHER" id="PTHR33318:SF32">
    <property type="entry name" value="OS03G0777100 PROTEIN"/>
    <property type="match status" value="1"/>
</dbReference>
<organism evidence="2">
    <name type="scientific">Zea mays</name>
    <name type="common">Maize</name>
    <dbReference type="NCBI Taxonomy" id="4577"/>
    <lineage>
        <taxon>Eukaryota</taxon>
        <taxon>Viridiplantae</taxon>
        <taxon>Streptophyta</taxon>
        <taxon>Embryophyta</taxon>
        <taxon>Tracheophyta</taxon>
        <taxon>Spermatophyta</taxon>
        <taxon>Magnoliopsida</taxon>
        <taxon>Liliopsida</taxon>
        <taxon>Poales</taxon>
        <taxon>Poaceae</taxon>
        <taxon>PACMAD clade</taxon>
        <taxon>Panicoideae</taxon>
        <taxon>Andropogonodae</taxon>
        <taxon>Andropogoneae</taxon>
        <taxon>Tripsacinae</taxon>
        <taxon>Zea</taxon>
    </lineage>
</organism>